<accession>A0A1I7L1H3</accession>
<evidence type="ECO:0000313" key="2">
    <source>
        <dbReference type="Proteomes" id="UP000183508"/>
    </source>
</evidence>
<dbReference type="AlphaFoldDB" id="A0A1I7L1H3"/>
<proteinExistence type="predicted"/>
<dbReference type="Proteomes" id="UP000183508">
    <property type="component" value="Unassembled WGS sequence"/>
</dbReference>
<sequence>MFLYRARVKGTHYIQVCRSERKPGQKPKRKYIASLGPVPKALEEITRALDGEEPIKDVLRQVERTRLLQWKTRLETWQAPVVTNPAGVPALSKTRAPHPVHSDRGGKHVSPDILMYWLQASQAAVGRASTRAPIRIRMFDHGYPIGRWIETQNKVRVEYMRDKPHVHIDGHVYPISDVMVETNMREKPYFVRFTVVCTDGTRIEVIRRSKFKKDLLPEIRRWKLGSEES</sequence>
<organism evidence="1 2">
    <name type="scientific">Alicyclobacillus macrosporangiidus</name>
    <dbReference type="NCBI Taxonomy" id="392015"/>
    <lineage>
        <taxon>Bacteria</taxon>
        <taxon>Bacillati</taxon>
        <taxon>Bacillota</taxon>
        <taxon>Bacilli</taxon>
        <taxon>Bacillales</taxon>
        <taxon>Alicyclobacillaceae</taxon>
        <taxon>Alicyclobacillus</taxon>
    </lineage>
</organism>
<gene>
    <name evidence="1" type="ORF">SAMN05421543_1232</name>
</gene>
<reference evidence="2" key="1">
    <citation type="submission" date="2016-10" db="EMBL/GenBank/DDBJ databases">
        <authorList>
            <person name="Varghese N."/>
        </authorList>
    </citation>
    <scope>NUCLEOTIDE SEQUENCE [LARGE SCALE GENOMIC DNA]</scope>
    <source>
        <strain evidence="2">DSM 17980</strain>
    </source>
</reference>
<name>A0A1I7L1H3_9BACL</name>
<dbReference type="EMBL" id="FPBV01000023">
    <property type="protein sequence ID" value="SFV03570.1"/>
    <property type="molecule type" value="Genomic_DNA"/>
</dbReference>
<keyword evidence="2" id="KW-1185">Reference proteome</keyword>
<protein>
    <submittedName>
        <fullName evidence="1">Uncharacterized protein</fullName>
    </submittedName>
</protein>
<evidence type="ECO:0000313" key="1">
    <source>
        <dbReference type="EMBL" id="SFV03570.1"/>
    </source>
</evidence>